<sequence length="263" mass="30660">MPLVKIIGAQPTTSTAAAVAIEVATFTRNQSLPPEPPPSKPKFPQPRQEQKEEIKFWGKVPLWKDKTPEGVLAARKIHTDFLIEVHMHALFYLILAIIEWIMLYKIAAVVRFVRRHYCLALVPFACSFTMLVTLVFFYDLITKDRHKAVFYIYTFIMDFYIYKPRFIFAWTCRCFLVASMGIIVGISLKSPHFDVVMTLTMLFFMSVYILMCGRAISRAEFIWMDTYGPHMYGTLFYMNYMTLYSMGVLLFVEIHEVGNYNEK</sequence>
<comment type="caution">
    <text evidence="2">The sequence shown here is derived from an EMBL/GenBank/DDBJ whole genome shotgun (WGS) entry which is preliminary data.</text>
</comment>
<organism evidence="2 3">
    <name type="scientific">Ceratitis capitata</name>
    <name type="common">Mediterranean fruit fly</name>
    <name type="synonym">Tephritis capitata</name>
    <dbReference type="NCBI Taxonomy" id="7213"/>
    <lineage>
        <taxon>Eukaryota</taxon>
        <taxon>Metazoa</taxon>
        <taxon>Ecdysozoa</taxon>
        <taxon>Arthropoda</taxon>
        <taxon>Hexapoda</taxon>
        <taxon>Insecta</taxon>
        <taxon>Pterygota</taxon>
        <taxon>Neoptera</taxon>
        <taxon>Endopterygota</taxon>
        <taxon>Diptera</taxon>
        <taxon>Brachycera</taxon>
        <taxon>Muscomorpha</taxon>
        <taxon>Tephritoidea</taxon>
        <taxon>Tephritidae</taxon>
        <taxon>Ceratitis</taxon>
        <taxon>Ceratitis</taxon>
    </lineage>
</organism>
<feature type="transmembrane region" description="Helical" evidence="1">
    <location>
        <begin position="236"/>
        <end position="254"/>
    </location>
</feature>
<feature type="transmembrane region" description="Helical" evidence="1">
    <location>
        <begin position="167"/>
        <end position="188"/>
    </location>
</feature>
<proteinExistence type="predicted"/>
<keyword evidence="3" id="KW-1185">Reference proteome</keyword>
<evidence type="ECO:0000256" key="1">
    <source>
        <dbReference type="SAM" id="Phobius"/>
    </source>
</evidence>
<keyword evidence="1" id="KW-1133">Transmembrane helix</keyword>
<keyword evidence="1" id="KW-0472">Membrane</keyword>
<dbReference type="Proteomes" id="UP000606786">
    <property type="component" value="Unassembled WGS sequence"/>
</dbReference>
<accession>A0A811VMD4</accession>
<evidence type="ECO:0000313" key="3">
    <source>
        <dbReference type="Proteomes" id="UP000606786"/>
    </source>
</evidence>
<feature type="transmembrane region" description="Helical" evidence="1">
    <location>
        <begin position="89"/>
        <end position="110"/>
    </location>
</feature>
<dbReference type="EMBL" id="CAJHJT010000056">
    <property type="protein sequence ID" value="CAD7015273.1"/>
    <property type="molecule type" value="Genomic_DNA"/>
</dbReference>
<gene>
    <name evidence="2" type="ORF">CCAP1982_LOCUS23220</name>
</gene>
<dbReference type="OrthoDB" id="7948488at2759"/>
<reference evidence="2" key="1">
    <citation type="submission" date="2020-11" db="EMBL/GenBank/DDBJ databases">
        <authorList>
            <person name="Whitehead M."/>
        </authorList>
    </citation>
    <scope>NUCLEOTIDE SEQUENCE</scope>
    <source>
        <strain evidence="2">EGII</strain>
    </source>
</reference>
<evidence type="ECO:0000313" key="2">
    <source>
        <dbReference type="EMBL" id="CAD7015273.1"/>
    </source>
</evidence>
<keyword evidence="1" id="KW-0812">Transmembrane</keyword>
<protein>
    <submittedName>
        <fullName evidence="2">(Mediterranean fruit fly) hypothetical protein</fullName>
    </submittedName>
</protein>
<name>A0A811VMD4_CERCA</name>
<feature type="transmembrane region" description="Helical" evidence="1">
    <location>
        <begin position="195"/>
        <end position="216"/>
    </location>
</feature>
<dbReference type="AlphaFoldDB" id="A0A811VMD4"/>
<feature type="transmembrane region" description="Helical" evidence="1">
    <location>
        <begin position="117"/>
        <end position="138"/>
    </location>
</feature>